<reference evidence="2" key="2">
    <citation type="journal article" date="2018" name="Mol. Plant Microbe Interact.">
        <title>Genome sequence resources for the wheat stripe rust pathogen (Puccinia striiformis f. sp. tritici) and the barley stripe rust pathogen (Puccinia striiformis f. sp. hordei).</title>
        <authorList>
            <person name="Xia C."/>
            <person name="Wang M."/>
            <person name="Yin C."/>
            <person name="Cornejo O.E."/>
            <person name="Hulbert S.H."/>
            <person name="Chen X."/>
        </authorList>
    </citation>
    <scope>NUCLEOTIDE SEQUENCE [LARGE SCALE GENOMIC DNA]</scope>
    <source>
        <strain evidence="2">93-210</strain>
    </source>
</reference>
<reference evidence="2" key="1">
    <citation type="journal article" date="2018" name="BMC Genomics">
        <title>Genomic insights into host adaptation between the wheat stripe rust pathogen (Puccinia striiformis f. sp. tritici) and the barley stripe rust pathogen (Puccinia striiformis f. sp. hordei).</title>
        <authorList>
            <person name="Xia C."/>
            <person name="Wang M."/>
            <person name="Yin C."/>
            <person name="Cornejo O.E."/>
            <person name="Hulbert S.H."/>
            <person name="Chen X."/>
        </authorList>
    </citation>
    <scope>NUCLEOTIDE SEQUENCE [LARGE SCALE GENOMIC DNA]</scope>
    <source>
        <strain evidence="2">93-210</strain>
    </source>
</reference>
<proteinExistence type="predicted"/>
<evidence type="ECO:0000313" key="1">
    <source>
        <dbReference type="EMBL" id="KAI7954819.1"/>
    </source>
</evidence>
<reference evidence="1 2" key="3">
    <citation type="journal article" date="2022" name="Microbiol. Spectr.">
        <title>Folding features and dynamics of 3D genome architecture in plant fungal pathogens.</title>
        <authorList>
            <person name="Xia C."/>
        </authorList>
    </citation>
    <scope>NUCLEOTIDE SEQUENCE [LARGE SCALE GENOMIC DNA]</scope>
    <source>
        <strain evidence="1 2">93-210</strain>
    </source>
</reference>
<gene>
    <name evidence="1" type="ORF">MJO28_005219</name>
</gene>
<protein>
    <submittedName>
        <fullName evidence="1">Uncharacterized protein</fullName>
    </submittedName>
</protein>
<dbReference type="Proteomes" id="UP001060170">
    <property type="component" value="Chromosome 5"/>
</dbReference>
<evidence type="ECO:0000313" key="2">
    <source>
        <dbReference type="Proteomes" id="UP001060170"/>
    </source>
</evidence>
<sequence>MCRYFDLKATKENHSMDANRKRLSRAFDSRTACRERLISDVVKLKDEGHRLIDVSSARPDGPLST</sequence>
<comment type="caution">
    <text evidence="1">The sequence shown here is derived from an EMBL/GenBank/DDBJ whole genome shotgun (WGS) entry which is preliminary data.</text>
</comment>
<accession>A0ACC0EL39</accession>
<name>A0ACC0EL39_9BASI</name>
<keyword evidence="2" id="KW-1185">Reference proteome</keyword>
<dbReference type="EMBL" id="CM045869">
    <property type="protein sequence ID" value="KAI7954819.1"/>
    <property type="molecule type" value="Genomic_DNA"/>
</dbReference>
<organism evidence="1 2">
    <name type="scientific">Puccinia striiformis f. sp. tritici</name>
    <dbReference type="NCBI Taxonomy" id="168172"/>
    <lineage>
        <taxon>Eukaryota</taxon>
        <taxon>Fungi</taxon>
        <taxon>Dikarya</taxon>
        <taxon>Basidiomycota</taxon>
        <taxon>Pucciniomycotina</taxon>
        <taxon>Pucciniomycetes</taxon>
        <taxon>Pucciniales</taxon>
        <taxon>Pucciniaceae</taxon>
        <taxon>Puccinia</taxon>
    </lineage>
</organism>